<dbReference type="AlphaFoldDB" id="A0A8H7QMH8"/>
<organism evidence="1 2">
    <name type="scientific">Mucor saturninus</name>
    <dbReference type="NCBI Taxonomy" id="64648"/>
    <lineage>
        <taxon>Eukaryota</taxon>
        <taxon>Fungi</taxon>
        <taxon>Fungi incertae sedis</taxon>
        <taxon>Mucoromycota</taxon>
        <taxon>Mucoromycotina</taxon>
        <taxon>Mucoromycetes</taxon>
        <taxon>Mucorales</taxon>
        <taxon>Mucorineae</taxon>
        <taxon>Mucoraceae</taxon>
        <taxon>Mucor</taxon>
    </lineage>
</organism>
<evidence type="ECO:0000313" key="1">
    <source>
        <dbReference type="EMBL" id="KAG2195027.1"/>
    </source>
</evidence>
<proteinExistence type="predicted"/>
<keyword evidence="2" id="KW-1185">Reference proteome</keyword>
<reference evidence="1" key="1">
    <citation type="submission" date="2020-12" db="EMBL/GenBank/DDBJ databases">
        <title>Metabolic potential, ecology and presence of endohyphal bacteria is reflected in genomic diversity of Mucoromycotina.</title>
        <authorList>
            <person name="Muszewska A."/>
            <person name="Okrasinska A."/>
            <person name="Steczkiewicz K."/>
            <person name="Drgas O."/>
            <person name="Orlowska M."/>
            <person name="Perlinska-Lenart U."/>
            <person name="Aleksandrzak-Piekarczyk T."/>
            <person name="Szatraj K."/>
            <person name="Zielenkiewicz U."/>
            <person name="Pilsyk S."/>
            <person name="Malc E."/>
            <person name="Mieczkowski P."/>
            <person name="Kruszewska J.S."/>
            <person name="Biernat P."/>
            <person name="Pawlowska J."/>
        </authorList>
    </citation>
    <scope>NUCLEOTIDE SEQUENCE</scope>
    <source>
        <strain evidence="1">WA0000017839</strain>
    </source>
</reference>
<name>A0A8H7QMH8_9FUNG</name>
<comment type="caution">
    <text evidence="1">The sequence shown here is derived from an EMBL/GenBank/DDBJ whole genome shotgun (WGS) entry which is preliminary data.</text>
</comment>
<dbReference type="EMBL" id="JAEPRD010000181">
    <property type="protein sequence ID" value="KAG2195027.1"/>
    <property type="molecule type" value="Genomic_DNA"/>
</dbReference>
<sequence>MEELYDYSRHKYCITFDFDHDIMMSTKIAIDDDKEMPGPGETGGSQEDLFYVPNIFSELINIYLRSHQNEHDHIVIDKMVRQEAMDVLNNSVQRWKEFTDYSNEDFYYTFILPTTWDYKTREALIRPLFIEAGLIHGNDGQGRLIFFTKLDPIFQYLQGDVYRGINMNLKHGDRYIMCLLDFQGQFRVDLELVSVQYPALTTRENKYAPQLLKEAHFAIPFGSKEVETDGTCY</sequence>
<evidence type="ECO:0000313" key="2">
    <source>
        <dbReference type="Proteomes" id="UP000603453"/>
    </source>
</evidence>
<protein>
    <submittedName>
        <fullName evidence="1">Uncharacterized protein</fullName>
    </submittedName>
</protein>
<accession>A0A8H7QMH8</accession>
<gene>
    <name evidence="1" type="ORF">INT47_005627</name>
</gene>
<dbReference type="OrthoDB" id="2290243at2759"/>
<dbReference type="Proteomes" id="UP000603453">
    <property type="component" value="Unassembled WGS sequence"/>
</dbReference>